<gene>
    <name evidence="1" type="ORF">DdX_14010</name>
</gene>
<evidence type="ECO:0000313" key="1">
    <source>
        <dbReference type="EMBL" id="KAI1704790.1"/>
    </source>
</evidence>
<dbReference type="Proteomes" id="UP001201812">
    <property type="component" value="Unassembled WGS sequence"/>
</dbReference>
<comment type="caution">
    <text evidence="1">The sequence shown here is derived from an EMBL/GenBank/DDBJ whole genome shotgun (WGS) entry which is preliminary data.</text>
</comment>
<accession>A0AAD4R227</accession>
<reference evidence="1" key="1">
    <citation type="submission" date="2022-01" db="EMBL/GenBank/DDBJ databases">
        <title>Genome Sequence Resource for Two Populations of Ditylenchus destructor, the Migratory Endoparasitic Phytonematode.</title>
        <authorList>
            <person name="Zhang H."/>
            <person name="Lin R."/>
            <person name="Xie B."/>
        </authorList>
    </citation>
    <scope>NUCLEOTIDE SEQUENCE</scope>
    <source>
        <strain evidence="1">BazhouSP</strain>
    </source>
</reference>
<protein>
    <submittedName>
        <fullName evidence="1">Uncharacterized protein</fullName>
    </submittedName>
</protein>
<organism evidence="1 2">
    <name type="scientific">Ditylenchus destructor</name>
    <dbReference type="NCBI Taxonomy" id="166010"/>
    <lineage>
        <taxon>Eukaryota</taxon>
        <taxon>Metazoa</taxon>
        <taxon>Ecdysozoa</taxon>
        <taxon>Nematoda</taxon>
        <taxon>Chromadorea</taxon>
        <taxon>Rhabditida</taxon>
        <taxon>Tylenchina</taxon>
        <taxon>Tylenchomorpha</taxon>
        <taxon>Sphaerularioidea</taxon>
        <taxon>Anguinidae</taxon>
        <taxon>Anguininae</taxon>
        <taxon>Ditylenchus</taxon>
    </lineage>
</organism>
<keyword evidence="2" id="KW-1185">Reference proteome</keyword>
<evidence type="ECO:0000313" key="2">
    <source>
        <dbReference type="Proteomes" id="UP001201812"/>
    </source>
</evidence>
<proteinExistence type="predicted"/>
<name>A0AAD4R227_9BILA</name>
<dbReference type="AlphaFoldDB" id="A0AAD4R227"/>
<sequence>MYDKWLSDNSRSSNADISIKAFITYCRSSDPALFVNLSTNANIDCDALIDAFENGTILDENAAIDDTGACSAVNVTDTGEKKKRGRPKGTNRIRFKNSVNLKKTIVQSNNRKDKYYSNETPERVKIRRSKRNEWDIYTSVDTLSRDNNLQRQRQECGLQGTAAQQNSGYAALHTTSMLLEIPLISVAACDFSSLYTSHQITIFRLLPKPSTFSLPFHARHHCSVSRMKNCANFANFVSQSFIRSAIGPLNYGPLIRSTSLSFV</sequence>
<dbReference type="EMBL" id="JAKKPZ010000063">
    <property type="protein sequence ID" value="KAI1704790.1"/>
    <property type="molecule type" value="Genomic_DNA"/>
</dbReference>